<dbReference type="OrthoDB" id="10045727at2759"/>
<proteinExistence type="predicted"/>
<accession>A0A6J2USY3</accession>
<dbReference type="AlphaFoldDB" id="A0A6J2USY3"/>
<reference evidence="3" key="1">
    <citation type="submission" date="2025-08" db="UniProtKB">
        <authorList>
            <consortium name="RefSeq"/>
        </authorList>
    </citation>
    <scope>IDENTIFICATION</scope>
</reference>
<dbReference type="Proteomes" id="UP000504632">
    <property type="component" value="Chromosome 3"/>
</dbReference>
<name>A0A6J2USY3_CHACN</name>
<evidence type="ECO:0000313" key="3">
    <source>
        <dbReference type="RefSeq" id="XP_030623580.1"/>
    </source>
</evidence>
<evidence type="ECO:0000313" key="2">
    <source>
        <dbReference type="Proteomes" id="UP000504632"/>
    </source>
</evidence>
<dbReference type="PANTHER" id="PTHR35665:SF1">
    <property type="entry name" value="PROTEIN LKAAEAR1"/>
    <property type="match status" value="1"/>
</dbReference>
<protein>
    <submittedName>
        <fullName evidence="3">Protein LKAAEAR1-like</fullName>
    </submittedName>
</protein>
<dbReference type="Pfam" id="PF15478">
    <property type="entry name" value="LKAAEAR"/>
    <property type="match status" value="1"/>
</dbReference>
<gene>
    <name evidence="3" type="primary">LOC115806859</name>
</gene>
<organism evidence="2 3">
    <name type="scientific">Chanos chanos</name>
    <name type="common">Milkfish</name>
    <name type="synonym">Mugil chanos</name>
    <dbReference type="NCBI Taxonomy" id="29144"/>
    <lineage>
        <taxon>Eukaryota</taxon>
        <taxon>Metazoa</taxon>
        <taxon>Chordata</taxon>
        <taxon>Craniata</taxon>
        <taxon>Vertebrata</taxon>
        <taxon>Euteleostomi</taxon>
        <taxon>Actinopterygii</taxon>
        <taxon>Neopterygii</taxon>
        <taxon>Teleostei</taxon>
        <taxon>Ostariophysi</taxon>
        <taxon>Gonorynchiformes</taxon>
        <taxon>Chanidae</taxon>
        <taxon>Chanos</taxon>
    </lineage>
</organism>
<feature type="region of interest" description="Disordered" evidence="1">
    <location>
        <begin position="1"/>
        <end position="20"/>
    </location>
</feature>
<dbReference type="InParanoid" id="A0A6J2USY3"/>
<sequence>MADQAQRNSRKTFKDVSPADLRKMCPQQKARYLAYAEPSKNVGGSVAIAKQRVRVFIHEKREQEKQLLQSAEEKKCQDALIGQLKAAEARKRVHQKRLLYQKLKEINFLISCQPTALSALRLKLLLPSRDIKMDRTDPLDKKQRRRVEEILGDEKDLTIIRS</sequence>
<keyword evidence="2" id="KW-1185">Reference proteome</keyword>
<evidence type="ECO:0000256" key="1">
    <source>
        <dbReference type="SAM" id="MobiDB-lite"/>
    </source>
</evidence>
<dbReference type="GeneID" id="115806859"/>
<dbReference type="InterPro" id="IPR029152">
    <property type="entry name" value="LKAAEAR1"/>
</dbReference>
<dbReference type="PANTHER" id="PTHR35665">
    <property type="entry name" value="PROTEIN LKAAEAR1"/>
    <property type="match status" value="1"/>
</dbReference>
<dbReference type="RefSeq" id="XP_030623580.1">
    <property type="nucleotide sequence ID" value="XM_030767720.1"/>
</dbReference>